<reference evidence="2 3" key="1">
    <citation type="submission" date="2018-10" db="EMBL/GenBank/DDBJ databases">
        <title>Genomic Encyclopedia of Archaeal and Bacterial Type Strains, Phase II (KMG-II): from individual species to whole genera.</title>
        <authorList>
            <person name="Goeker M."/>
        </authorList>
    </citation>
    <scope>NUCLEOTIDE SEQUENCE [LARGE SCALE GENOMIC DNA]</scope>
    <source>
        <strain evidence="2 3">DSM 14954</strain>
    </source>
</reference>
<dbReference type="InterPro" id="IPR051604">
    <property type="entry name" value="Ergot_Alk_Oxidoreductase"/>
</dbReference>
<keyword evidence="3" id="KW-1185">Reference proteome</keyword>
<organism evidence="2 3">
    <name type="scientific">Solirubrobacter pauli</name>
    <dbReference type="NCBI Taxonomy" id="166793"/>
    <lineage>
        <taxon>Bacteria</taxon>
        <taxon>Bacillati</taxon>
        <taxon>Actinomycetota</taxon>
        <taxon>Thermoleophilia</taxon>
        <taxon>Solirubrobacterales</taxon>
        <taxon>Solirubrobacteraceae</taxon>
        <taxon>Solirubrobacter</taxon>
    </lineage>
</organism>
<dbReference type="CDD" id="cd05269">
    <property type="entry name" value="TMR_SDR_a"/>
    <property type="match status" value="1"/>
</dbReference>
<evidence type="ECO:0000313" key="2">
    <source>
        <dbReference type="EMBL" id="RKQ87444.1"/>
    </source>
</evidence>
<accession>A0A660L2K5</accession>
<dbReference type="AlphaFoldDB" id="A0A660L2K5"/>
<proteinExistence type="predicted"/>
<gene>
    <name evidence="2" type="ORF">C8N24_5466</name>
</gene>
<evidence type="ECO:0000313" key="3">
    <source>
        <dbReference type="Proteomes" id="UP000278962"/>
    </source>
</evidence>
<protein>
    <submittedName>
        <fullName evidence="2">Uncharacterized protein YbjT (DUF2867 family)</fullName>
    </submittedName>
</protein>
<evidence type="ECO:0000259" key="1">
    <source>
        <dbReference type="Pfam" id="PF13460"/>
    </source>
</evidence>
<dbReference type="PANTHER" id="PTHR43162:SF1">
    <property type="entry name" value="PRESTALK A DIFFERENTIATION PROTEIN A"/>
    <property type="match status" value="1"/>
</dbReference>
<dbReference type="Proteomes" id="UP000278962">
    <property type="component" value="Unassembled WGS sequence"/>
</dbReference>
<dbReference type="Gene3D" id="3.90.25.10">
    <property type="entry name" value="UDP-galactose 4-epimerase, domain 1"/>
    <property type="match status" value="1"/>
</dbReference>
<name>A0A660L2K5_9ACTN</name>
<dbReference type="Pfam" id="PF13460">
    <property type="entry name" value="NAD_binding_10"/>
    <property type="match status" value="1"/>
</dbReference>
<dbReference type="OrthoDB" id="4457504at2"/>
<dbReference type="SUPFAM" id="SSF51735">
    <property type="entry name" value="NAD(P)-binding Rossmann-fold domains"/>
    <property type="match status" value="1"/>
</dbReference>
<feature type="domain" description="NAD(P)-binding" evidence="1">
    <location>
        <begin position="6"/>
        <end position="181"/>
    </location>
</feature>
<sequence length="286" mass="30750">MLLVTGATGTTGMEVIKALKARGAEAHALVRDETKAHHLRDLGFEPVTGDLGDPRTLGPALEGVTRAYLCSPIGPMQSEFEQAFLETAKEAGVQHVVKLSVIGANPEAPLRFARTHARVEQALRDSGMAWTLLRPTSFMQNTLAWGARVLDGTFYSPVPDAAFSLVDARDVAEVAAVALTEDGHEGKAYGLSGPEAVSYRDQAKRVFAAAGREIEVEEIPVEALKRELVRAGVPPWNAEGLSEQFELYASGGLQMVTSGVKDALGRDPRTIDDFAKDHVDAFKEQA</sequence>
<dbReference type="PANTHER" id="PTHR43162">
    <property type="match status" value="1"/>
</dbReference>
<dbReference type="Gene3D" id="3.40.50.720">
    <property type="entry name" value="NAD(P)-binding Rossmann-like Domain"/>
    <property type="match status" value="1"/>
</dbReference>
<dbReference type="InterPro" id="IPR016040">
    <property type="entry name" value="NAD(P)-bd_dom"/>
</dbReference>
<comment type="caution">
    <text evidence="2">The sequence shown here is derived from an EMBL/GenBank/DDBJ whole genome shotgun (WGS) entry which is preliminary data.</text>
</comment>
<dbReference type="EMBL" id="RBIL01000002">
    <property type="protein sequence ID" value="RKQ87444.1"/>
    <property type="molecule type" value="Genomic_DNA"/>
</dbReference>
<dbReference type="InterPro" id="IPR036291">
    <property type="entry name" value="NAD(P)-bd_dom_sf"/>
</dbReference>